<feature type="transmembrane region" description="Helical" evidence="8">
    <location>
        <begin position="25"/>
        <end position="47"/>
    </location>
</feature>
<sequence length="605" mass="64566">MAPSRMKSGAITDVERAFNLCKGSLLLVFILSFFVNLLALTVPLYLLQVYDHVLSSRSIDTLVMLTLIVVVALAVHAVLEALRRAMLARVGIWLDDRLQAPVLIAATQSAMRSDAATAAQAWRDIGGLRSFFGGTACTALFDLPWAPIFILAMLIVHPLLGAIGLIASLVLFGLALFNEMVTRKPAARSSAAWIESQHRFETLLRNVEVISAMGMLPGVARLLHNDQSNAKEAQLSSAGRAAAIQALARFIRLFAQVTVMACAAWLVILNAVSPAAIFATSILLGRSLAPVEGAIGTWKAVSGVRLGYARLKKMMAAAPQSRNAMELPRPNGQLSVEQVTFIPPGATAPALRRLTFAINPGEVLGVVGPSGAGKSTLGRLIAGTITPSAGNVRLDSADIGIWLAAGGYRHLGYLPQDVQLFGGSVRDNIARLQDATAEEVIAAASLVGLHETIMRFPDGYETDIGEGGMKLSGGQRQRVGLARAFFRNPRLIILDEPNASLDFDGEEALRQAIHEMRRRGATLVVIAQRLGILNMSDKVLVLANGRMNAFGDRRDVASKIRSGRTILPARRPQIITARKGASQISHNGVSVAEAQEISDGAAPVS</sequence>
<dbReference type="GO" id="GO:0030256">
    <property type="term" value="C:type I protein secretion system complex"/>
    <property type="evidence" value="ECO:0007669"/>
    <property type="project" value="InterPro"/>
</dbReference>
<reference evidence="11 12" key="1">
    <citation type="submission" date="2018-11" db="EMBL/GenBank/DDBJ databases">
        <title>Pseudaminobacter arsenicus sp. nov., an arsenic-resistant bacterium isolated from arsenic-rich aquifers.</title>
        <authorList>
            <person name="Mu Y."/>
        </authorList>
    </citation>
    <scope>NUCLEOTIDE SEQUENCE [LARGE SCALE GENOMIC DNA]</scope>
    <source>
        <strain evidence="11 12">CB3</strain>
    </source>
</reference>
<keyword evidence="3 8" id="KW-0812">Transmembrane</keyword>
<evidence type="ECO:0000256" key="7">
    <source>
        <dbReference type="ARBA" id="ARBA00023136"/>
    </source>
</evidence>
<protein>
    <submittedName>
        <fullName evidence="11">Type I secretion system permease/ATPase</fullName>
    </submittedName>
</protein>
<comment type="caution">
    <text evidence="11">The sequence shown here is derived from an EMBL/GenBank/DDBJ whole genome shotgun (WGS) entry which is preliminary data.</text>
</comment>
<keyword evidence="12" id="KW-1185">Reference proteome</keyword>
<dbReference type="GO" id="GO:0005886">
    <property type="term" value="C:plasma membrane"/>
    <property type="evidence" value="ECO:0007669"/>
    <property type="project" value="UniProtKB-SubCell"/>
</dbReference>
<evidence type="ECO:0000256" key="8">
    <source>
        <dbReference type="SAM" id="Phobius"/>
    </source>
</evidence>
<proteinExistence type="inferred from homology"/>
<name>A0A432VCM3_9HYPH</name>
<dbReference type="PROSITE" id="PS50929">
    <property type="entry name" value="ABC_TM1F"/>
    <property type="match status" value="1"/>
</dbReference>
<dbReference type="InterPro" id="IPR011527">
    <property type="entry name" value="ABC1_TM_dom"/>
</dbReference>
<dbReference type="SUPFAM" id="SSF90123">
    <property type="entry name" value="ABC transporter transmembrane region"/>
    <property type="match status" value="1"/>
</dbReference>
<evidence type="ECO:0000259" key="9">
    <source>
        <dbReference type="PROSITE" id="PS50893"/>
    </source>
</evidence>
<feature type="transmembrane region" description="Helical" evidence="8">
    <location>
        <begin position="159"/>
        <end position="178"/>
    </location>
</feature>
<evidence type="ECO:0000256" key="3">
    <source>
        <dbReference type="ARBA" id="ARBA00022692"/>
    </source>
</evidence>
<accession>A0A432VCM3</accession>
<dbReference type="Pfam" id="PF00664">
    <property type="entry name" value="ABC_membrane"/>
    <property type="match status" value="1"/>
</dbReference>
<evidence type="ECO:0000313" key="12">
    <source>
        <dbReference type="Proteomes" id="UP000281647"/>
    </source>
</evidence>
<keyword evidence="7 8" id="KW-0472">Membrane</keyword>
<comment type="similarity">
    <text evidence="2">Belongs to the ABC transporter superfamily.</text>
</comment>
<dbReference type="InterPro" id="IPR017871">
    <property type="entry name" value="ABC_transporter-like_CS"/>
</dbReference>
<dbReference type="Pfam" id="PF00005">
    <property type="entry name" value="ABC_tran"/>
    <property type="match status" value="1"/>
</dbReference>
<dbReference type="InterPro" id="IPR003593">
    <property type="entry name" value="AAA+_ATPase"/>
</dbReference>
<feature type="domain" description="ABC transmembrane type-1" evidence="10">
    <location>
        <begin position="26"/>
        <end position="303"/>
    </location>
</feature>
<organism evidence="11 12">
    <name type="scientific">Borborobacter arsenicus</name>
    <dbReference type="NCBI Taxonomy" id="1851146"/>
    <lineage>
        <taxon>Bacteria</taxon>
        <taxon>Pseudomonadati</taxon>
        <taxon>Pseudomonadota</taxon>
        <taxon>Alphaproteobacteria</taxon>
        <taxon>Hyphomicrobiales</taxon>
        <taxon>Phyllobacteriaceae</taxon>
        <taxon>Borborobacter</taxon>
    </lineage>
</organism>
<dbReference type="InterPro" id="IPR027417">
    <property type="entry name" value="P-loop_NTPase"/>
</dbReference>
<feature type="domain" description="ABC transporter" evidence="9">
    <location>
        <begin position="334"/>
        <end position="569"/>
    </location>
</feature>
<dbReference type="PANTHER" id="PTHR24221:SF248">
    <property type="entry name" value="ABC TRANSPORTER TRANSMEMBRANE REGION"/>
    <property type="match status" value="1"/>
</dbReference>
<evidence type="ECO:0000256" key="1">
    <source>
        <dbReference type="ARBA" id="ARBA00004651"/>
    </source>
</evidence>
<dbReference type="SMART" id="SM00382">
    <property type="entry name" value="AAA"/>
    <property type="match status" value="1"/>
</dbReference>
<dbReference type="NCBIfam" id="TIGR01842">
    <property type="entry name" value="type_I_sec_PrtD"/>
    <property type="match status" value="1"/>
</dbReference>
<dbReference type="SUPFAM" id="SSF52540">
    <property type="entry name" value="P-loop containing nucleoside triphosphate hydrolases"/>
    <property type="match status" value="1"/>
</dbReference>
<dbReference type="GO" id="GO:0005524">
    <property type="term" value="F:ATP binding"/>
    <property type="evidence" value="ECO:0007669"/>
    <property type="project" value="UniProtKB-KW"/>
</dbReference>
<dbReference type="Proteomes" id="UP000281647">
    <property type="component" value="Unassembled WGS sequence"/>
</dbReference>
<evidence type="ECO:0000256" key="2">
    <source>
        <dbReference type="ARBA" id="ARBA00005417"/>
    </source>
</evidence>
<dbReference type="InterPro" id="IPR003439">
    <property type="entry name" value="ABC_transporter-like_ATP-bd"/>
</dbReference>
<dbReference type="GO" id="GO:0030253">
    <property type="term" value="P:protein secretion by the type I secretion system"/>
    <property type="evidence" value="ECO:0007669"/>
    <property type="project" value="InterPro"/>
</dbReference>
<keyword evidence="6 8" id="KW-1133">Transmembrane helix</keyword>
<dbReference type="PROSITE" id="PS00211">
    <property type="entry name" value="ABC_TRANSPORTER_1"/>
    <property type="match status" value="1"/>
</dbReference>
<dbReference type="PROSITE" id="PS50893">
    <property type="entry name" value="ABC_TRANSPORTER_2"/>
    <property type="match status" value="1"/>
</dbReference>
<feature type="transmembrane region" description="Helical" evidence="8">
    <location>
        <begin position="59"/>
        <end position="79"/>
    </location>
</feature>
<keyword evidence="4" id="KW-0547">Nucleotide-binding</keyword>
<evidence type="ECO:0000256" key="6">
    <source>
        <dbReference type="ARBA" id="ARBA00022989"/>
    </source>
</evidence>
<comment type="subcellular location">
    <subcellularLocation>
        <location evidence="1">Cell membrane</location>
        <topology evidence="1">Multi-pass membrane protein</topology>
    </subcellularLocation>
</comment>
<evidence type="ECO:0000313" key="11">
    <source>
        <dbReference type="EMBL" id="RUM99874.1"/>
    </source>
</evidence>
<feature type="transmembrane region" description="Helical" evidence="8">
    <location>
        <begin position="250"/>
        <end position="272"/>
    </location>
</feature>
<evidence type="ECO:0000259" key="10">
    <source>
        <dbReference type="PROSITE" id="PS50929"/>
    </source>
</evidence>
<gene>
    <name evidence="11" type="ORF">EET67_03040</name>
</gene>
<dbReference type="EMBL" id="RKST01000001">
    <property type="protein sequence ID" value="RUM99874.1"/>
    <property type="molecule type" value="Genomic_DNA"/>
</dbReference>
<dbReference type="OrthoDB" id="9808328at2"/>
<dbReference type="Gene3D" id="1.20.1560.10">
    <property type="entry name" value="ABC transporter type 1, transmembrane domain"/>
    <property type="match status" value="1"/>
</dbReference>
<dbReference type="InterPro" id="IPR039421">
    <property type="entry name" value="Type_1_exporter"/>
</dbReference>
<dbReference type="GO" id="GO:0140359">
    <property type="term" value="F:ABC-type transporter activity"/>
    <property type="evidence" value="ECO:0007669"/>
    <property type="project" value="InterPro"/>
</dbReference>
<dbReference type="InterPro" id="IPR036640">
    <property type="entry name" value="ABC1_TM_sf"/>
</dbReference>
<dbReference type="Gene3D" id="3.40.50.300">
    <property type="entry name" value="P-loop containing nucleotide triphosphate hydrolases"/>
    <property type="match status" value="1"/>
</dbReference>
<feature type="transmembrane region" description="Helical" evidence="8">
    <location>
        <begin position="131"/>
        <end position="153"/>
    </location>
</feature>
<dbReference type="GO" id="GO:0016887">
    <property type="term" value="F:ATP hydrolysis activity"/>
    <property type="evidence" value="ECO:0007669"/>
    <property type="project" value="InterPro"/>
</dbReference>
<evidence type="ECO:0000256" key="4">
    <source>
        <dbReference type="ARBA" id="ARBA00022741"/>
    </source>
</evidence>
<dbReference type="RefSeq" id="WP_128626110.1">
    <property type="nucleotide sequence ID" value="NZ_RKST01000001.1"/>
</dbReference>
<keyword evidence="5" id="KW-0067">ATP-binding</keyword>
<evidence type="ECO:0000256" key="5">
    <source>
        <dbReference type="ARBA" id="ARBA00022840"/>
    </source>
</evidence>
<dbReference type="PANTHER" id="PTHR24221">
    <property type="entry name" value="ATP-BINDING CASSETTE SUB-FAMILY B"/>
    <property type="match status" value="1"/>
</dbReference>
<dbReference type="InterPro" id="IPR010128">
    <property type="entry name" value="ATPase_T1SS_PrtD-like"/>
</dbReference>
<dbReference type="GO" id="GO:0034040">
    <property type="term" value="F:ATPase-coupled lipid transmembrane transporter activity"/>
    <property type="evidence" value="ECO:0007669"/>
    <property type="project" value="TreeGrafter"/>
</dbReference>
<dbReference type="AlphaFoldDB" id="A0A432VCM3"/>